<keyword evidence="3" id="KW-1185">Reference proteome</keyword>
<dbReference type="PANTHER" id="PTHR36111">
    <property type="entry name" value="INNER MEMBRANE PROTEIN-RELATED"/>
    <property type="match status" value="1"/>
</dbReference>
<feature type="transmembrane region" description="Helical" evidence="1">
    <location>
        <begin position="215"/>
        <end position="236"/>
    </location>
</feature>
<comment type="caution">
    <text evidence="2">The sequence shown here is derived from an EMBL/GenBank/DDBJ whole genome shotgun (WGS) entry which is preliminary data.</text>
</comment>
<keyword evidence="1" id="KW-1133">Transmembrane helix</keyword>
<feature type="transmembrane region" description="Helical" evidence="1">
    <location>
        <begin position="140"/>
        <end position="163"/>
    </location>
</feature>
<sequence length="237" mass="24835">MALWGTFINAGAIIIGSILGLLLPKMNDQIKKTVLQGLSLALLALGASMSLKTGNLLILLTSLVLGGVVGELLGIEHRLERAGARLEKAVLRFGKWKVSEGFIYATMLFCIGSMSILGALDSGLRQDHGILYSKAVLDGFASILFASTLGIGVILSALSVFIYEGAIAAAASLASSVIDEMTLLAVTNEITAVGGVMIMAISFNMLDIVRIRVASMLPALVLAALAVPLLQFLTTLF</sequence>
<accession>A0ABS4J3J6</accession>
<feature type="transmembrane region" description="Helical" evidence="1">
    <location>
        <begin position="101"/>
        <end position="120"/>
    </location>
</feature>
<keyword evidence="1" id="KW-0812">Transmembrane</keyword>
<organism evidence="2 3">
    <name type="scientific">Paenibacillus eucommiae</name>
    <dbReference type="NCBI Taxonomy" id="1355755"/>
    <lineage>
        <taxon>Bacteria</taxon>
        <taxon>Bacillati</taxon>
        <taxon>Bacillota</taxon>
        <taxon>Bacilli</taxon>
        <taxon>Bacillales</taxon>
        <taxon>Paenibacillaceae</taxon>
        <taxon>Paenibacillus</taxon>
    </lineage>
</organism>
<gene>
    <name evidence="2" type="ORF">J2Z66_006039</name>
</gene>
<evidence type="ECO:0000313" key="2">
    <source>
        <dbReference type="EMBL" id="MBP1994403.1"/>
    </source>
</evidence>
<dbReference type="PANTHER" id="PTHR36111:SF2">
    <property type="entry name" value="INNER MEMBRANE PROTEIN"/>
    <property type="match status" value="1"/>
</dbReference>
<feature type="transmembrane region" description="Helical" evidence="1">
    <location>
        <begin position="6"/>
        <end position="23"/>
    </location>
</feature>
<dbReference type="RefSeq" id="WP_209976235.1">
    <property type="nucleotide sequence ID" value="NZ_JAGGLB010000025.1"/>
</dbReference>
<keyword evidence="1" id="KW-0472">Membrane</keyword>
<dbReference type="Pfam" id="PF04474">
    <property type="entry name" value="DUF554"/>
    <property type="match status" value="1"/>
</dbReference>
<feature type="transmembrane region" description="Helical" evidence="1">
    <location>
        <begin position="183"/>
        <end position="203"/>
    </location>
</feature>
<feature type="transmembrane region" description="Helical" evidence="1">
    <location>
        <begin position="57"/>
        <end position="75"/>
    </location>
</feature>
<evidence type="ECO:0000256" key="1">
    <source>
        <dbReference type="SAM" id="Phobius"/>
    </source>
</evidence>
<dbReference type="InterPro" id="IPR007563">
    <property type="entry name" value="DUF554"/>
</dbReference>
<protein>
    <submittedName>
        <fullName evidence="2">Membrane protein YqgA involved in biofilm formation</fullName>
    </submittedName>
</protein>
<reference evidence="2 3" key="1">
    <citation type="submission" date="2021-03" db="EMBL/GenBank/DDBJ databases">
        <title>Genomic Encyclopedia of Type Strains, Phase IV (KMG-IV): sequencing the most valuable type-strain genomes for metagenomic binning, comparative biology and taxonomic classification.</title>
        <authorList>
            <person name="Goeker M."/>
        </authorList>
    </citation>
    <scope>NUCLEOTIDE SEQUENCE [LARGE SCALE GENOMIC DNA]</scope>
    <source>
        <strain evidence="2 3">DSM 26048</strain>
    </source>
</reference>
<dbReference type="EMBL" id="JAGGLB010000025">
    <property type="protein sequence ID" value="MBP1994403.1"/>
    <property type="molecule type" value="Genomic_DNA"/>
</dbReference>
<name>A0ABS4J3J6_9BACL</name>
<dbReference type="Proteomes" id="UP001519287">
    <property type="component" value="Unassembled WGS sequence"/>
</dbReference>
<evidence type="ECO:0000313" key="3">
    <source>
        <dbReference type="Proteomes" id="UP001519287"/>
    </source>
</evidence>
<proteinExistence type="predicted"/>